<dbReference type="Proteomes" id="UP000001338">
    <property type="component" value="Unassembled WGS sequence"/>
</dbReference>
<sequence>MCNEPNQGVSASLSSPGANLATRNISNLDRGKKSVYSYGFY</sequence>
<reference evidence="1 2" key="1">
    <citation type="submission" date="2012-10" db="EMBL/GenBank/DDBJ databases">
        <authorList>
            <person name="Harkins D.M."/>
            <person name="Durkin A.S."/>
            <person name="Brinkac L.M."/>
            <person name="Haft D.H."/>
            <person name="Selengut J.D."/>
            <person name="Sanka R."/>
            <person name="DePew J."/>
            <person name="Purushe J."/>
            <person name="Whelen A.C."/>
            <person name="Vinetz J.M."/>
            <person name="Sutton G.G."/>
            <person name="Nierman W.C."/>
            <person name="Fouts D.E."/>
        </authorList>
    </citation>
    <scope>NUCLEOTIDE SEQUENCE [LARGE SCALE GENOMIC DNA]</scope>
    <source>
        <strain evidence="1 2">2006001853</strain>
    </source>
</reference>
<accession>A0A828YY10</accession>
<name>A0A828YY10_9LEPT</name>
<evidence type="ECO:0000313" key="1">
    <source>
        <dbReference type="EMBL" id="EKR62400.1"/>
    </source>
</evidence>
<dbReference type="EMBL" id="AFLV02000081">
    <property type="protein sequence ID" value="EKR62400.1"/>
    <property type="molecule type" value="Genomic_DNA"/>
</dbReference>
<proteinExistence type="predicted"/>
<comment type="caution">
    <text evidence="1">The sequence shown here is derived from an EMBL/GenBank/DDBJ whole genome shotgun (WGS) entry which is preliminary data.</text>
</comment>
<dbReference type="AlphaFoldDB" id="A0A828YY10"/>
<protein>
    <submittedName>
        <fullName evidence="1">Uncharacterized protein</fullName>
    </submittedName>
</protein>
<gene>
    <name evidence="1" type="ORF">LEP1GSC036_1558</name>
</gene>
<evidence type="ECO:0000313" key="2">
    <source>
        <dbReference type="Proteomes" id="UP000001338"/>
    </source>
</evidence>
<organism evidence="1 2">
    <name type="scientific">Leptospira weilii str. 2006001853</name>
    <dbReference type="NCBI Taxonomy" id="1001589"/>
    <lineage>
        <taxon>Bacteria</taxon>
        <taxon>Pseudomonadati</taxon>
        <taxon>Spirochaetota</taxon>
        <taxon>Spirochaetia</taxon>
        <taxon>Leptospirales</taxon>
        <taxon>Leptospiraceae</taxon>
        <taxon>Leptospira</taxon>
    </lineage>
</organism>